<evidence type="ECO:0000259" key="2">
    <source>
        <dbReference type="Pfam" id="PF09835"/>
    </source>
</evidence>
<keyword evidence="4" id="KW-1185">Reference proteome</keyword>
<feature type="transmembrane region" description="Helical" evidence="1">
    <location>
        <begin position="69"/>
        <end position="89"/>
    </location>
</feature>
<sequence>MPSPARLRKHGTLNILGEWVYASNLWHINRYSASMAFFVGLFLAFIPVPGQMLLAALGAVMLRCNLPISVGLVWITNPLTVPAIFYLAYQVGALIIDVPIKEIEFALSIQWVEEELLRVWRPLVAGCLLCGLFFGSLGYFVVNVLWRIRVARQWKKRKKRRSQRS</sequence>
<gene>
    <name evidence="3" type="ORF">R0137_10850</name>
</gene>
<feature type="transmembrane region" description="Helical" evidence="1">
    <location>
        <begin position="123"/>
        <end position="146"/>
    </location>
</feature>
<evidence type="ECO:0000256" key="1">
    <source>
        <dbReference type="SAM" id="Phobius"/>
    </source>
</evidence>
<organism evidence="3 4">
    <name type="scientific">Congregibacter brevis</name>
    <dbReference type="NCBI Taxonomy" id="3081201"/>
    <lineage>
        <taxon>Bacteria</taxon>
        <taxon>Pseudomonadati</taxon>
        <taxon>Pseudomonadota</taxon>
        <taxon>Gammaproteobacteria</taxon>
        <taxon>Cellvibrionales</taxon>
        <taxon>Halieaceae</taxon>
        <taxon>Congregibacter</taxon>
    </lineage>
</organism>
<protein>
    <submittedName>
        <fullName evidence="3">DUF2062 domain-containing protein</fullName>
    </submittedName>
</protein>
<feature type="domain" description="DUF2062" evidence="2">
    <location>
        <begin position="14"/>
        <end position="155"/>
    </location>
</feature>
<reference evidence="3 4" key="1">
    <citation type="submission" date="2023-10" db="EMBL/GenBank/DDBJ databases">
        <title>Two novel species belonging to the OM43/NOR5 clade.</title>
        <authorList>
            <person name="Park M."/>
        </authorList>
    </citation>
    <scope>NUCLEOTIDE SEQUENCE [LARGE SCALE GENOMIC DNA]</scope>
    <source>
        <strain evidence="3 4">IMCC45268</strain>
    </source>
</reference>
<dbReference type="InterPro" id="IPR018639">
    <property type="entry name" value="DUF2062"/>
</dbReference>
<keyword evidence="1" id="KW-0472">Membrane</keyword>
<name>A0ABZ0I894_9GAMM</name>
<dbReference type="Pfam" id="PF09835">
    <property type="entry name" value="DUF2062"/>
    <property type="match status" value="1"/>
</dbReference>
<dbReference type="RefSeq" id="WP_407326443.1">
    <property type="nucleotide sequence ID" value="NZ_CP136865.1"/>
</dbReference>
<proteinExistence type="predicted"/>
<evidence type="ECO:0000313" key="4">
    <source>
        <dbReference type="Proteomes" id="UP001626549"/>
    </source>
</evidence>
<dbReference type="PANTHER" id="PTHR40547">
    <property type="entry name" value="SLL0298 PROTEIN"/>
    <property type="match status" value="1"/>
</dbReference>
<keyword evidence="1" id="KW-1133">Transmembrane helix</keyword>
<dbReference type="PANTHER" id="PTHR40547:SF1">
    <property type="entry name" value="SLL0298 PROTEIN"/>
    <property type="match status" value="1"/>
</dbReference>
<evidence type="ECO:0000313" key="3">
    <source>
        <dbReference type="EMBL" id="WOJ95743.1"/>
    </source>
</evidence>
<dbReference type="EMBL" id="CP136865">
    <property type="protein sequence ID" value="WOJ95743.1"/>
    <property type="molecule type" value="Genomic_DNA"/>
</dbReference>
<feature type="transmembrane region" description="Helical" evidence="1">
    <location>
        <begin position="35"/>
        <end position="62"/>
    </location>
</feature>
<dbReference type="Proteomes" id="UP001626549">
    <property type="component" value="Chromosome"/>
</dbReference>
<keyword evidence="1" id="KW-0812">Transmembrane</keyword>
<accession>A0ABZ0I894</accession>